<keyword evidence="2 4" id="KW-0479">Metal-binding</keyword>
<keyword evidence="5" id="KW-0732">Signal</keyword>
<feature type="domain" description="Cytochrome c" evidence="6">
    <location>
        <begin position="48"/>
        <end position="182"/>
    </location>
</feature>
<evidence type="ECO:0000313" key="8">
    <source>
        <dbReference type="Proteomes" id="UP001390669"/>
    </source>
</evidence>
<dbReference type="SUPFAM" id="SSF46626">
    <property type="entry name" value="Cytochrome c"/>
    <property type="match status" value="1"/>
</dbReference>
<reference evidence="7 8" key="1">
    <citation type="submission" date="2024-01" db="EMBL/GenBank/DDBJ databases">
        <title>The diversity of rhizobia nodulating Mimosa spp. in eleven states of Brazil covering several biomes is determined by host plant, location, and edaphic factors.</title>
        <authorList>
            <person name="Rouws L."/>
            <person name="Barauna A."/>
            <person name="Beukes C."/>
            <person name="De Faria S.M."/>
            <person name="Gross E."/>
            <person name="Dos Reis Junior F.B."/>
            <person name="Simon M."/>
            <person name="Maluk M."/>
            <person name="Odee D.W."/>
            <person name="Kenicer G."/>
            <person name="Young J.P.W."/>
            <person name="Reis V.M."/>
            <person name="Zilli J."/>
            <person name="James E.K."/>
        </authorList>
    </citation>
    <scope>NUCLEOTIDE SEQUENCE [LARGE SCALE GENOMIC DNA]</scope>
    <source>
        <strain evidence="7 8">JPY164</strain>
    </source>
</reference>
<dbReference type="PROSITE" id="PS51007">
    <property type="entry name" value="CYTC"/>
    <property type="match status" value="1"/>
</dbReference>
<gene>
    <name evidence="7" type="ORF">VSR33_14775</name>
</gene>
<dbReference type="Pfam" id="PF00034">
    <property type="entry name" value="Cytochrom_C"/>
    <property type="match status" value="1"/>
</dbReference>
<dbReference type="EMBL" id="JAYMRW010000005">
    <property type="protein sequence ID" value="MEM5448745.1"/>
    <property type="molecule type" value="Genomic_DNA"/>
</dbReference>
<evidence type="ECO:0000313" key="7">
    <source>
        <dbReference type="EMBL" id="MEM5448745.1"/>
    </source>
</evidence>
<evidence type="ECO:0000256" key="2">
    <source>
        <dbReference type="ARBA" id="ARBA00022723"/>
    </source>
</evidence>
<dbReference type="Proteomes" id="UP001390669">
    <property type="component" value="Unassembled WGS sequence"/>
</dbReference>
<keyword evidence="3 4" id="KW-0408">Iron</keyword>
<dbReference type="InterPro" id="IPR036909">
    <property type="entry name" value="Cyt_c-like_dom_sf"/>
</dbReference>
<feature type="signal peptide" evidence="5">
    <location>
        <begin position="1"/>
        <end position="37"/>
    </location>
</feature>
<evidence type="ECO:0000256" key="4">
    <source>
        <dbReference type="PROSITE-ProRule" id="PRU00433"/>
    </source>
</evidence>
<dbReference type="InterPro" id="IPR009056">
    <property type="entry name" value="Cyt_c-like_dom"/>
</dbReference>
<keyword evidence="1 4" id="KW-0349">Heme</keyword>
<organism evidence="7 8">
    <name type="scientific">Paraburkholderia guartelaensis</name>
    <dbReference type="NCBI Taxonomy" id="2546446"/>
    <lineage>
        <taxon>Bacteria</taxon>
        <taxon>Pseudomonadati</taxon>
        <taxon>Pseudomonadota</taxon>
        <taxon>Betaproteobacteria</taxon>
        <taxon>Burkholderiales</taxon>
        <taxon>Burkholderiaceae</taxon>
        <taxon>Paraburkholderia</taxon>
    </lineage>
</organism>
<name>A0ABU9SBN3_9BURK</name>
<dbReference type="Gene3D" id="1.10.760.10">
    <property type="entry name" value="Cytochrome c-like domain"/>
    <property type="match status" value="1"/>
</dbReference>
<evidence type="ECO:0000256" key="5">
    <source>
        <dbReference type="SAM" id="SignalP"/>
    </source>
</evidence>
<protein>
    <submittedName>
        <fullName evidence="7">C-type cytochrome</fullName>
    </submittedName>
</protein>
<accession>A0ABU9SBN3</accession>
<evidence type="ECO:0000256" key="1">
    <source>
        <dbReference type="ARBA" id="ARBA00022617"/>
    </source>
</evidence>
<comment type="caution">
    <text evidence="7">The sequence shown here is derived from an EMBL/GenBank/DDBJ whole genome shotgun (WGS) entry which is preliminary data.</text>
</comment>
<sequence length="570" mass="62203">MKRTASGPRGRTRAPSRATRWLAPCALLAALIVPVHEARCAPAAPPVATASAGQALYQQGVLGSGEALEAMHDGGVHLQGAAAACVNCHRRSGLGSREGNSSIPPISWRYLVEPRTQTPEDRDLPYVPGMRAEREPYTEATVARAIREGIDSEGKPLSSLMPQYALNDADMQALIGYLKQLDRRRPTGVTDTVLHFATIITPDADPVKRAGMLDVLTHYFADKNVFPLGAVPPLRSSRKMMFMVNRRWELHVWELKGPPDTWGGQLTQFLARQPVFAVLSGLGGKNWAPIHDFCEQEAVPCLFPNVEVPIENDRDFYSVYFSKGVLLESELIAARIVDETGAPQAQGTKEAKAPTHVWQVYRTGDNGERGAQSLATALAAHGIAVSNHALAPGEGIAGALHGIPRSDVLVLWLRPPDIAALARIPPATHTVFMSGLMGGLDSIPLPTSWRGVTRLAYPFDLPEGRRVRVDYAFGWFSIRQIPMVAPQVQADTYLACGLLAETLSHMVDAFVRDYLVERVQDMLERRILTGYYPRLTLAPGQTFASKGGYIVRFAGPDHIKLVADGDWIVP</sequence>
<evidence type="ECO:0000259" key="6">
    <source>
        <dbReference type="PROSITE" id="PS51007"/>
    </source>
</evidence>
<dbReference type="RefSeq" id="WP_406952386.1">
    <property type="nucleotide sequence ID" value="NZ_JAYMRW010000005.1"/>
</dbReference>
<evidence type="ECO:0000256" key="3">
    <source>
        <dbReference type="ARBA" id="ARBA00023004"/>
    </source>
</evidence>
<feature type="chain" id="PRO_5046946318" evidence="5">
    <location>
        <begin position="38"/>
        <end position="570"/>
    </location>
</feature>
<keyword evidence="8" id="KW-1185">Reference proteome</keyword>
<proteinExistence type="predicted"/>